<dbReference type="InterPro" id="IPR010335">
    <property type="entry name" value="Mesothelin"/>
</dbReference>
<evidence type="ECO:0000256" key="2">
    <source>
        <dbReference type="ARBA" id="ARBA00011016"/>
    </source>
</evidence>
<sequence>FKTLQKLEPLPVFLGSSFWCRLGKRVKRRYLRKLRKQKGSRRERKKLKRLFKQLRCSKNIQGADHCTVGNITQVTINDDSFPFGYDAIQFGHCLSVQVVKDNFAALAQKVDEDELQTIVLSKSKQAFPAGLSDVQLQLVGPVSRMASLDDISKWSIITIDNLAALMNSEDGAWEPEKSKAIILKYLETPANTLGTAELNAIGGPNLCPLPNSVLRNITPESLKNANSLTISACPLEFKDEMFLIAEQAFNESDPISLMTYQLIQSYLGGAPKDYILRLSRANVSMDVETFINLNSSVLLDLNVTAVSQLLGGNVQDLKTFEHVTVIQHWIQRQPQSDLDSLGIERTPPVNTTSTPTSDCMMMPFDERCPSTPCNESGICSGVHNSKLQDYLDSG</sequence>
<dbReference type="InterPro" id="IPR026664">
    <property type="entry name" value="Stereocilin-rel"/>
</dbReference>
<keyword evidence="5" id="KW-0472">Membrane</keyword>
<comment type="similarity">
    <text evidence="2">Belongs to the mesothelin family.</text>
</comment>
<evidence type="ECO:0000313" key="7">
    <source>
        <dbReference type="EMBL" id="KAJ8245080.1"/>
    </source>
</evidence>
<dbReference type="Pfam" id="PF06060">
    <property type="entry name" value="Mesothelin"/>
    <property type="match status" value="1"/>
</dbReference>
<dbReference type="EMBL" id="JAFJMO010001318">
    <property type="protein sequence ID" value="KAJ8245080.1"/>
    <property type="molecule type" value="Genomic_DNA"/>
</dbReference>
<evidence type="ECO:0000256" key="5">
    <source>
        <dbReference type="ARBA" id="ARBA00023136"/>
    </source>
</evidence>
<dbReference type="PANTHER" id="PTHR23412:SF6">
    <property type="entry name" value="MESOTHELIN"/>
    <property type="match status" value="1"/>
</dbReference>
<feature type="non-terminal residue" evidence="7">
    <location>
        <position position="394"/>
    </location>
</feature>
<gene>
    <name evidence="7" type="ORF">COCON_G00236080</name>
</gene>
<keyword evidence="8" id="KW-1185">Reference proteome</keyword>
<dbReference type="PANTHER" id="PTHR23412">
    <property type="entry name" value="STEREOCILIN RELATED"/>
    <property type="match status" value="1"/>
</dbReference>
<evidence type="ECO:0000313" key="8">
    <source>
        <dbReference type="Proteomes" id="UP001152803"/>
    </source>
</evidence>
<dbReference type="Proteomes" id="UP001152803">
    <property type="component" value="Unassembled WGS sequence"/>
</dbReference>
<dbReference type="OrthoDB" id="9329195at2759"/>
<evidence type="ECO:0000256" key="4">
    <source>
        <dbReference type="ARBA" id="ARBA00022889"/>
    </source>
</evidence>
<accession>A0A9Q1CUA8</accession>
<protein>
    <submittedName>
        <fullName evidence="7">Uncharacterized protein</fullName>
    </submittedName>
</protein>
<comment type="caution">
    <text evidence="7">The sequence shown here is derived from an EMBL/GenBank/DDBJ whole genome shotgun (WGS) entry which is preliminary data.</text>
</comment>
<name>A0A9Q1CUA8_CONCO</name>
<dbReference type="AlphaFoldDB" id="A0A9Q1CUA8"/>
<keyword evidence="4" id="KW-0130">Cell adhesion</keyword>
<comment type="subcellular location">
    <subcellularLocation>
        <location evidence="1">Membrane</location>
    </subcellularLocation>
</comment>
<keyword evidence="3" id="KW-0732">Signal</keyword>
<proteinExistence type="inferred from homology"/>
<dbReference type="GO" id="GO:0007160">
    <property type="term" value="P:cell-matrix adhesion"/>
    <property type="evidence" value="ECO:0007669"/>
    <property type="project" value="TreeGrafter"/>
</dbReference>
<organism evidence="7 8">
    <name type="scientific">Conger conger</name>
    <name type="common">Conger eel</name>
    <name type="synonym">Muraena conger</name>
    <dbReference type="NCBI Taxonomy" id="82655"/>
    <lineage>
        <taxon>Eukaryota</taxon>
        <taxon>Metazoa</taxon>
        <taxon>Chordata</taxon>
        <taxon>Craniata</taxon>
        <taxon>Vertebrata</taxon>
        <taxon>Euteleostomi</taxon>
        <taxon>Actinopterygii</taxon>
        <taxon>Neopterygii</taxon>
        <taxon>Teleostei</taxon>
        <taxon>Anguilliformes</taxon>
        <taxon>Congridae</taxon>
        <taxon>Conger</taxon>
    </lineage>
</organism>
<feature type="non-terminal residue" evidence="7">
    <location>
        <position position="1"/>
    </location>
</feature>
<evidence type="ECO:0000256" key="1">
    <source>
        <dbReference type="ARBA" id="ARBA00004370"/>
    </source>
</evidence>
<dbReference type="GO" id="GO:0009986">
    <property type="term" value="C:cell surface"/>
    <property type="evidence" value="ECO:0007669"/>
    <property type="project" value="TreeGrafter"/>
</dbReference>
<evidence type="ECO:0000256" key="3">
    <source>
        <dbReference type="ARBA" id="ARBA00022729"/>
    </source>
</evidence>
<reference evidence="7" key="1">
    <citation type="journal article" date="2023" name="Science">
        <title>Genome structures resolve the early diversification of teleost fishes.</title>
        <authorList>
            <person name="Parey E."/>
            <person name="Louis A."/>
            <person name="Montfort J."/>
            <person name="Bouchez O."/>
            <person name="Roques C."/>
            <person name="Iampietro C."/>
            <person name="Lluch J."/>
            <person name="Castinel A."/>
            <person name="Donnadieu C."/>
            <person name="Desvignes T."/>
            <person name="Floi Bucao C."/>
            <person name="Jouanno E."/>
            <person name="Wen M."/>
            <person name="Mejri S."/>
            <person name="Dirks R."/>
            <person name="Jansen H."/>
            <person name="Henkel C."/>
            <person name="Chen W.J."/>
            <person name="Zahm M."/>
            <person name="Cabau C."/>
            <person name="Klopp C."/>
            <person name="Thompson A.W."/>
            <person name="Robinson-Rechavi M."/>
            <person name="Braasch I."/>
            <person name="Lecointre G."/>
            <person name="Bobe J."/>
            <person name="Postlethwait J.H."/>
            <person name="Berthelot C."/>
            <person name="Roest Crollius H."/>
            <person name="Guiguen Y."/>
        </authorList>
    </citation>
    <scope>NUCLEOTIDE SEQUENCE</scope>
    <source>
        <strain evidence="7">Concon-B</strain>
    </source>
</reference>
<dbReference type="GO" id="GO:0016020">
    <property type="term" value="C:membrane"/>
    <property type="evidence" value="ECO:0007669"/>
    <property type="project" value="UniProtKB-SubCell"/>
</dbReference>
<evidence type="ECO:0000256" key="6">
    <source>
        <dbReference type="ARBA" id="ARBA00023180"/>
    </source>
</evidence>
<keyword evidence="6" id="KW-0325">Glycoprotein</keyword>